<reference evidence="4 5" key="1">
    <citation type="submission" date="2018-03" db="EMBL/GenBank/DDBJ databases">
        <title>Comparative genomics illustrates the genes involved in a hyperalkaliphilic mechanisms of Serpentinomonas isolated from highly-alkaline calcium-rich serpentinized springs.</title>
        <authorList>
            <person name="Suzuki S."/>
            <person name="Ishii S."/>
            <person name="Walworth N."/>
            <person name="Bird L."/>
            <person name="Kuenen J.G."/>
            <person name="Nealson K.H."/>
        </authorList>
    </citation>
    <scope>NUCLEOTIDE SEQUENCE [LARGE SCALE GENOMIC DNA]</scope>
    <source>
        <strain evidence="4 5">83</strain>
    </source>
</reference>
<dbReference type="GO" id="GO:0018189">
    <property type="term" value="P:pyrroloquinoline quinone biosynthetic process"/>
    <property type="evidence" value="ECO:0007669"/>
    <property type="project" value="UniProtKB-UniPathway"/>
</dbReference>
<evidence type="ECO:0000313" key="4">
    <source>
        <dbReference type="EMBL" id="PRD67962.1"/>
    </source>
</evidence>
<dbReference type="AlphaFoldDB" id="A0A2S9KC47"/>
<dbReference type="Pfam" id="PF05402">
    <property type="entry name" value="PqqD"/>
    <property type="match status" value="1"/>
</dbReference>
<keyword evidence="5" id="KW-1185">Reference proteome</keyword>
<dbReference type="NCBIfam" id="TIGR03859">
    <property type="entry name" value="PQQ_PqqD"/>
    <property type="match status" value="1"/>
</dbReference>
<protein>
    <submittedName>
        <fullName evidence="4">Pyrroloquinoline quinone biosynthesis peptide chaperone PqqD</fullName>
    </submittedName>
</protein>
<evidence type="ECO:0000256" key="1">
    <source>
        <dbReference type="ARBA" id="ARBA00004886"/>
    </source>
</evidence>
<dbReference type="InterPro" id="IPR022479">
    <property type="entry name" value="PqqD_bac"/>
</dbReference>
<comment type="caution">
    <text evidence="4">The sequence shown here is derived from an EMBL/GenBank/DDBJ whole genome shotgun (WGS) entry which is preliminary data.</text>
</comment>
<dbReference type="Gene3D" id="1.10.10.1150">
    <property type="entry name" value="Coenzyme PQQ synthesis protein D (PqqD)"/>
    <property type="match status" value="1"/>
</dbReference>
<name>A0A2S9KC47_9BURK</name>
<proteinExistence type="predicted"/>
<evidence type="ECO:0000256" key="3">
    <source>
        <dbReference type="ARBA" id="ARBA00022905"/>
    </source>
</evidence>
<keyword evidence="3" id="KW-0884">PQQ biosynthesis</keyword>
<dbReference type="UniPathway" id="UPA00539"/>
<dbReference type="GO" id="GO:0048038">
    <property type="term" value="F:quinone binding"/>
    <property type="evidence" value="ECO:0007669"/>
    <property type="project" value="InterPro"/>
</dbReference>
<gene>
    <name evidence="4" type="primary">pqqD</name>
    <name evidence="4" type="ORF">C6P61_13350</name>
</gene>
<comment type="subunit">
    <text evidence="2">Monomer. Interacts with PqqE.</text>
</comment>
<dbReference type="RefSeq" id="WP_105730425.1">
    <property type="nucleotide sequence ID" value="NZ_DAIPCI010000004.1"/>
</dbReference>
<dbReference type="InterPro" id="IPR041881">
    <property type="entry name" value="PqqD_sf"/>
</dbReference>
<dbReference type="OrthoDB" id="7356791at2"/>
<evidence type="ECO:0000313" key="5">
    <source>
        <dbReference type="Proteomes" id="UP000238326"/>
    </source>
</evidence>
<accession>A0A2S9KC47</accession>
<dbReference type="InterPro" id="IPR008792">
    <property type="entry name" value="PQQD"/>
</dbReference>
<dbReference type="EMBL" id="PVLR01000040">
    <property type="protein sequence ID" value="PRD67962.1"/>
    <property type="molecule type" value="Genomic_DNA"/>
</dbReference>
<dbReference type="Proteomes" id="UP000238326">
    <property type="component" value="Unassembled WGS sequence"/>
</dbReference>
<evidence type="ECO:0000256" key="2">
    <source>
        <dbReference type="ARBA" id="ARBA00011741"/>
    </source>
</evidence>
<sequence length="103" mass="11387">MTDVTVSCAPVASPPASETLPARPRLARLFRLQFESVQNAWVLLYPEGMVQLNPSAAEILRRCDGQRSIDAIVEELQALFQVEGIGPQVEALLQEGVRRGWID</sequence>
<comment type="pathway">
    <text evidence="1">Cofactor biosynthesis; pyrroloquinoline quinone biosynthesis.</text>
</comment>
<organism evidence="4 5">
    <name type="scientific">Malikia spinosa</name>
    <dbReference type="NCBI Taxonomy" id="86180"/>
    <lineage>
        <taxon>Bacteria</taxon>
        <taxon>Pseudomonadati</taxon>
        <taxon>Pseudomonadota</taxon>
        <taxon>Betaproteobacteria</taxon>
        <taxon>Burkholderiales</taxon>
        <taxon>Comamonadaceae</taxon>
        <taxon>Malikia</taxon>
    </lineage>
</organism>